<dbReference type="Gene3D" id="3.90.1750.10">
    <property type="entry name" value="Hect, E3 ligase catalytic domains"/>
    <property type="match status" value="1"/>
</dbReference>
<dbReference type="InterPro" id="IPR044611">
    <property type="entry name" value="E3A/B/C-like"/>
</dbReference>
<keyword evidence="3" id="KW-0808">Transferase</keyword>
<dbReference type="RefSeq" id="XP_060457090.1">
    <property type="nucleotide sequence ID" value="XM_060600503.1"/>
</dbReference>
<dbReference type="EC" id="2.3.2.26" evidence="2"/>
<dbReference type="Gene3D" id="3.30.2410.10">
    <property type="entry name" value="Hect, E3 ligase catalytic domain"/>
    <property type="match status" value="1"/>
</dbReference>
<dbReference type="AlphaFoldDB" id="A0AA48L4K2"/>
<proteinExistence type="predicted"/>
<dbReference type="Pfam" id="PF00632">
    <property type="entry name" value="HECT"/>
    <property type="match status" value="1"/>
</dbReference>
<reference evidence="8" key="1">
    <citation type="journal article" date="2023" name="BMC Genomics">
        <title>Chromosome-level genome assemblies of Cutaneotrichosporon spp. (Trichosporonales, Basidiomycota) reveal imbalanced evolution between nucleotide sequences and chromosome synteny.</title>
        <authorList>
            <person name="Kobayashi Y."/>
            <person name="Kayamori A."/>
            <person name="Aoki K."/>
            <person name="Shiwa Y."/>
            <person name="Matsutani M."/>
            <person name="Fujita N."/>
            <person name="Sugita T."/>
            <person name="Iwasaki W."/>
            <person name="Tanaka N."/>
            <person name="Takashima M."/>
        </authorList>
    </citation>
    <scope>NUCLEOTIDE SEQUENCE</scope>
    <source>
        <strain evidence="8">HIS019</strain>
    </source>
</reference>
<evidence type="ECO:0000256" key="3">
    <source>
        <dbReference type="ARBA" id="ARBA00022679"/>
    </source>
</evidence>
<name>A0AA48L4K2_9TREE</name>
<dbReference type="GO" id="GO:0000209">
    <property type="term" value="P:protein polyubiquitination"/>
    <property type="evidence" value="ECO:0007669"/>
    <property type="project" value="InterPro"/>
</dbReference>
<accession>A0AA48L4K2</accession>
<organism evidence="8 9">
    <name type="scientific">Cutaneotrichosporon cavernicola</name>
    <dbReference type="NCBI Taxonomy" id="279322"/>
    <lineage>
        <taxon>Eukaryota</taxon>
        <taxon>Fungi</taxon>
        <taxon>Dikarya</taxon>
        <taxon>Basidiomycota</taxon>
        <taxon>Agaricomycotina</taxon>
        <taxon>Tremellomycetes</taxon>
        <taxon>Trichosporonales</taxon>
        <taxon>Trichosporonaceae</taxon>
        <taxon>Cutaneotrichosporon</taxon>
    </lineage>
</organism>
<protein>
    <recommendedName>
        <fullName evidence="2">HECT-type E3 ubiquitin transferase</fullName>
        <ecNumber evidence="2">2.3.2.26</ecNumber>
    </recommendedName>
</protein>
<dbReference type="GO" id="GO:0061630">
    <property type="term" value="F:ubiquitin protein ligase activity"/>
    <property type="evidence" value="ECO:0007669"/>
    <property type="project" value="UniProtKB-EC"/>
</dbReference>
<dbReference type="KEGG" id="ccac:CcaHIS019_0406450"/>
<dbReference type="GO" id="GO:0006511">
    <property type="term" value="P:ubiquitin-dependent protein catabolic process"/>
    <property type="evidence" value="ECO:0007669"/>
    <property type="project" value="TreeGrafter"/>
</dbReference>
<dbReference type="FunFam" id="3.30.2410.10:FF:000011">
    <property type="entry name" value="Putative Ubiquitin-protein ligase E3C"/>
    <property type="match status" value="1"/>
</dbReference>
<keyword evidence="9" id="KW-1185">Reference proteome</keyword>
<feature type="domain" description="HECT" evidence="7">
    <location>
        <begin position="705"/>
        <end position="1034"/>
    </location>
</feature>
<gene>
    <name evidence="8" type="primary">HUL5</name>
    <name evidence="8" type="ORF">CcaverHIS019_0406450</name>
</gene>
<evidence type="ECO:0000256" key="5">
    <source>
        <dbReference type="PROSITE-ProRule" id="PRU00104"/>
    </source>
</evidence>
<evidence type="ECO:0000259" key="7">
    <source>
        <dbReference type="PROSITE" id="PS50237"/>
    </source>
</evidence>
<keyword evidence="4 5" id="KW-0833">Ubl conjugation pathway</keyword>
<comment type="catalytic activity">
    <reaction evidence="1">
        <text>S-ubiquitinyl-[E2 ubiquitin-conjugating enzyme]-L-cysteine + [acceptor protein]-L-lysine = [E2 ubiquitin-conjugating enzyme]-L-cysteine + N(6)-ubiquitinyl-[acceptor protein]-L-lysine.</text>
        <dbReference type="EC" id="2.3.2.26"/>
    </reaction>
</comment>
<dbReference type="SUPFAM" id="SSF56204">
    <property type="entry name" value="Hect, E3 ligase catalytic domain"/>
    <property type="match status" value="1"/>
</dbReference>
<dbReference type="SMART" id="SM00119">
    <property type="entry name" value="HECTc"/>
    <property type="match status" value="1"/>
</dbReference>
<dbReference type="PANTHER" id="PTHR45700">
    <property type="entry name" value="UBIQUITIN-PROTEIN LIGASE E3C"/>
    <property type="match status" value="1"/>
</dbReference>
<evidence type="ECO:0000256" key="1">
    <source>
        <dbReference type="ARBA" id="ARBA00000885"/>
    </source>
</evidence>
<dbReference type="InterPro" id="IPR000569">
    <property type="entry name" value="HECT_dom"/>
</dbReference>
<dbReference type="Gene3D" id="3.30.2160.10">
    <property type="entry name" value="Hect, E3 ligase catalytic domain"/>
    <property type="match status" value="1"/>
</dbReference>
<dbReference type="PANTHER" id="PTHR45700:SF2">
    <property type="entry name" value="UBIQUITIN-PROTEIN LIGASE E3C"/>
    <property type="match status" value="1"/>
</dbReference>
<dbReference type="PROSITE" id="PS50237">
    <property type="entry name" value="HECT"/>
    <property type="match status" value="1"/>
</dbReference>
<evidence type="ECO:0000256" key="2">
    <source>
        <dbReference type="ARBA" id="ARBA00012485"/>
    </source>
</evidence>
<evidence type="ECO:0000313" key="9">
    <source>
        <dbReference type="Proteomes" id="UP001233271"/>
    </source>
</evidence>
<dbReference type="Proteomes" id="UP001233271">
    <property type="component" value="Chromosome 4"/>
</dbReference>
<dbReference type="GeneID" id="85495695"/>
<evidence type="ECO:0000313" key="8">
    <source>
        <dbReference type="EMBL" id="BEI91825.1"/>
    </source>
</evidence>
<sequence>MWNPDGSGRHPPVNLSTQSSSSSSALLGSIRAQREAREAHRRLEAAATTVQRVWRGRTAAAATRRDILAHLESGASVEEGARALLLLLRGRGERMRVARILESWTAAALASGADGPAFRSLVMVDASVFGVLLARILRFVSTSPRIETSARLLSALEEFLKQSAYSGIPDRASEVVSALGANAWIETLSDITQALATTKRRHPLLLPVIRLVTAPSALVPLTSTSSLLPPLIHSFLAVPALPVSIPLPSLTHLSSTLPLFGILLPVAAANPSILSQGRMANELGRTYFLANLATFGITGGMLARASAPSMRAWMTVLGVLLPTLDEGWGVWAEQSIAGAATVIPVMDEDDSEEEAVLSTAPVRARLQPGVAKPLALLASPQHVGTLASHAIAAGSLSDFSVFALSVLGAFRGSPKWEGTLDALLDGSRGRALVKLLWREGVRGKWNNMSDQWTMFSKNPNRPILVLLTHLLNHYLLFTPDDEFFSSSNPLSLDEVLELSSTWRDLAFWGYMNGVGGGVRGAGTEADRRLFTQGVVRITERNGRRKFAPDEYWVMDADLRAGFIDAVKYEDELLESGGSVTYEHGLGVPGAAAKSNVGPQGVGLEAQGTVGSLDRNIQQLSKSWRHNRSWRQFPNAHVSPRLGLLINLPMAVPFATRLQVFREFIRRDRKRLGIQRYGRARHRVAIRRTHLAEDGFRQLNSLRSGLKNIVDITFIDQWGNEEAGIDGGGLFKEFLHNLSKEAFDTERGLWLANLRNELYPNPHSYATEPHQLSWYSFIGRLLGKALYADMLVDVTFAGFFLAKWLGRQSYVDDLASLDRELYRGLIQLKNYPHPEELSLTFSVSEDEFGVAKSVDLIPGGSEIPVTAENRHEYIALVCKYKLDRQFAAQSEAFFAGLSDLIDPRWLRMFDQNELAQLIGGEEAAIDLMDLRKNTTVTGFDDERTPAMFWRVVDSFSEEQKRQLLTFVTSCSRPPLLGFGHLNPPFGVRNAGADKSRLPTASSCANLLKLPDYKDEAMLRAKLLQAITSGAGFDMS</sequence>
<dbReference type="EMBL" id="AP028215">
    <property type="protein sequence ID" value="BEI91825.1"/>
    <property type="molecule type" value="Genomic_DNA"/>
</dbReference>
<evidence type="ECO:0000256" key="4">
    <source>
        <dbReference type="ARBA" id="ARBA00022786"/>
    </source>
</evidence>
<dbReference type="FunFam" id="3.30.2160.10:FF:000002">
    <property type="entry name" value="Putative Ubiquitin-protein ligase E3C"/>
    <property type="match status" value="1"/>
</dbReference>
<evidence type="ECO:0000256" key="6">
    <source>
        <dbReference type="SAM" id="MobiDB-lite"/>
    </source>
</evidence>
<dbReference type="InterPro" id="IPR035983">
    <property type="entry name" value="Hect_E3_ubiquitin_ligase"/>
</dbReference>
<dbReference type="CDD" id="cd00078">
    <property type="entry name" value="HECTc"/>
    <property type="match status" value="1"/>
</dbReference>
<feature type="compositionally biased region" description="Low complexity" evidence="6">
    <location>
        <begin position="15"/>
        <end position="29"/>
    </location>
</feature>
<feature type="region of interest" description="Disordered" evidence="6">
    <location>
        <begin position="1"/>
        <end position="29"/>
    </location>
</feature>
<feature type="active site" description="Glycyl thioester intermediate" evidence="5">
    <location>
        <position position="1002"/>
    </location>
</feature>